<feature type="region of interest" description="Disordered" evidence="1">
    <location>
        <begin position="362"/>
        <end position="387"/>
    </location>
</feature>
<feature type="compositionally biased region" description="Polar residues" evidence="1">
    <location>
        <begin position="1041"/>
        <end position="1053"/>
    </location>
</feature>
<feature type="compositionally biased region" description="Polar residues" evidence="1">
    <location>
        <begin position="1102"/>
        <end position="1116"/>
    </location>
</feature>
<feature type="region of interest" description="Disordered" evidence="1">
    <location>
        <begin position="696"/>
        <end position="760"/>
    </location>
</feature>
<feature type="region of interest" description="Disordered" evidence="1">
    <location>
        <begin position="1039"/>
        <end position="1251"/>
    </location>
</feature>
<dbReference type="PANTHER" id="PTHR28422:SF1">
    <property type="entry name" value="SIMILAR TO HUMAN CHROMOSOME 15 OPEN READING FRAME 39"/>
    <property type="match status" value="1"/>
</dbReference>
<sequence>MVTKQEIMSSKQTQRFESQAAHCKMPCPERTVGNVAHARLHYPDGLPKYSSGEPVSYRGAFLSYCHSGKGRTDLPHPWSPSNSCLQTSRGPVICSTNAERPFTQQILCRQGKPAFSVEGGPSLTAQEATVTQKLGNCDESPERGSAGRPGVHAPVAVRKPGIGGTGVSSEGAARLAIPKPIYGVRQCYAPGSFYSTELGQPGTHLSACEGEWMFRYRSISLLQTPGSDSEVRQSGLQLGQAGGKCPLKELSLEGQHTLGPPGPRMFPVLAEQNYHRLPNGRPAQPFLSPSSKQHLHLQFPSKTLQGQPPSYTYEEMQTMALSLSGFNPRIHFPPVSQCAPLPQHPTFHYPMRNVGMENIEVNKDNGGKRFPTASDQSSQNPLGRHPMDQASEAAIPRPAAPEAYPFHTNYDLSPCHVYKVDQSIGKKRTFSEGPGGSLSVQSADRLVDQCMQGLQDPSLPREFCGRPRSPGAFHPVRPCFTYRGLHHMPVEHRPFRMLPDLRSGDNRATDKEAVPCCIADPHLGGAGPYMRQRVAKRISALHAKALANKKQEIHSSHNPNSHKSPAQRQAEDSADLHEVSNKKEGEKKMDQEPKERQEPPSPPMPVINNVFSLAPYKAYLEMSGILPLQNVSQTGELKMEPDSQSHEKDSEHYSDEVTHELKPPGLSLPFHEKDSVIVQEPRRVKMEGTALQLSSCSVKSVESETEGQHQGLGETEVKTEEGDVVKSSSEGALDLSVKKKGFGESPHEAQPSPRSHSAYSPVRRGEVGVHTPNCFSKQTVLSPTLPPPPPAHPETPQIICLQQLSPEHLQPSANRIHLVGPFWSALPSTQTAPSRPEEAKPSTDSLRQARHRFMELHQLLCSLISRSVDSTPEQDLRDWLAKSKERDSASPAAKTQDDSREAWLKSEDTVEALGRVVNRLEHCVSVQDWPFPHVLRAGAVFVPILLVKETLFPQVPGPLIDRVLQEHRVELRPATLSEERHLMQLQRRACSSKLRKLLSLKHLPDIYPDVLGLFYRTCVSKRLGVELDIPVKRQKVEYATKGSNSKTHSQSAAMRSCLPDPPEPTKDPKTQPPFKKQGRRGKKKSMFSGTEEVPGDDCLGNTEDSGNWSTVSSLGQKTERTQSTHMPEEDDEEEEAAMKVPQEGAEEPENTCGGSVTSCDLSSGNSKAEMDNASTASNLSQSLAINRPQSAPSSSCGRILKAPKVLNPAPTARKTSPQPGTCPERQPGGRGISGRMRLRSTQRRRGGKGFSRALRPVVSPRLLHLRSSVMRTRQWPDRRSISRWALRSAAGTARTAWRNGYPELVGKTIRHLYEEKDKSEVWYRGVVVRVHEPHSDPLKTVFEVKYDNEPEWQYYLELLVDYKRGWLTVED</sequence>
<dbReference type="Proteomes" id="UP001046870">
    <property type="component" value="Chromosome 11"/>
</dbReference>
<keyword evidence="3" id="KW-1185">Reference proteome</keyword>
<dbReference type="Pfam" id="PF17663">
    <property type="entry name" value="DUF5525"/>
    <property type="match status" value="1"/>
</dbReference>
<proteinExistence type="predicted"/>
<gene>
    <name evidence="2" type="ORF">MATL_G00140870</name>
</gene>
<feature type="region of interest" description="Disordered" evidence="1">
    <location>
        <begin position="548"/>
        <end position="606"/>
    </location>
</feature>
<feature type="compositionally biased region" description="Basic and acidic residues" evidence="1">
    <location>
        <begin position="569"/>
        <end position="598"/>
    </location>
</feature>
<comment type="caution">
    <text evidence="2">The sequence shown here is derived from an EMBL/GenBank/DDBJ whole genome shotgun (WGS) entry which is preliminary data.</text>
</comment>
<organism evidence="2 3">
    <name type="scientific">Megalops atlanticus</name>
    <name type="common">Tarpon</name>
    <name type="synonym">Clupea gigantea</name>
    <dbReference type="NCBI Taxonomy" id="7932"/>
    <lineage>
        <taxon>Eukaryota</taxon>
        <taxon>Metazoa</taxon>
        <taxon>Chordata</taxon>
        <taxon>Craniata</taxon>
        <taxon>Vertebrata</taxon>
        <taxon>Euteleostomi</taxon>
        <taxon>Actinopterygii</taxon>
        <taxon>Neopterygii</taxon>
        <taxon>Teleostei</taxon>
        <taxon>Elopiformes</taxon>
        <taxon>Megalopidae</taxon>
        <taxon>Megalops</taxon>
    </lineage>
</organism>
<dbReference type="InterPro" id="IPR042567">
    <property type="entry name" value="SPIN/Ssty_sf"/>
</dbReference>
<evidence type="ECO:0000256" key="1">
    <source>
        <dbReference type="SAM" id="MobiDB-lite"/>
    </source>
</evidence>
<accession>A0A9D3PY01</accession>
<dbReference type="Gene3D" id="2.80.10.70">
    <property type="entry name" value="Spindlin/Ssty"/>
    <property type="match status" value="1"/>
</dbReference>
<evidence type="ECO:0000313" key="3">
    <source>
        <dbReference type="Proteomes" id="UP001046870"/>
    </source>
</evidence>
<protein>
    <submittedName>
        <fullName evidence="2">Uncharacterized protein</fullName>
    </submittedName>
</protein>
<dbReference type="InterPro" id="IPR037656">
    <property type="entry name" value="DUF5525"/>
</dbReference>
<evidence type="ECO:0000313" key="2">
    <source>
        <dbReference type="EMBL" id="KAG7468241.1"/>
    </source>
</evidence>
<feature type="compositionally biased region" description="Basic residues" evidence="1">
    <location>
        <begin position="1076"/>
        <end position="1085"/>
    </location>
</feature>
<reference evidence="2" key="1">
    <citation type="submission" date="2021-01" db="EMBL/GenBank/DDBJ databases">
        <authorList>
            <person name="Zahm M."/>
            <person name="Roques C."/>
            <person name="Cabau C."/>
            <person name="Klopp C."/>
            <person name="Donnadieu C."/>
            <person name="Jouanno E."/>
            <person name="Lampietro C."/>
            <person name="Louis A."/>
            <person name="Herpin A."/>
            <person name="Echchiki A."/>
            <person name="Berthelot C."/>
            <person name="Parey E."/>
            <person name="Roest-Crollius H."/>
            <person name="Braasch I."/>
            <person name="Postlethwait J."/>
            <person name="Bobe J."/>
            <person name="Montfort J."/>
            <person name="Bouchez O."/>
            <person name="Begum T."/>
            <person name="Mejri S."/>
            <person name="Adams A."/>
            <person name="Chen W.-J."/>
            <person name="Guiguen Y."/>
        </authorList>
    </citation>
    <scope>NUCLEOTIDE SEQUENCE</scope>
    <source>
        <strain evidence="2">YG-15Mar2019-1</strain>
        <tissue evidence="2">Brain</tissue>
    </source>
</reference>
<feature type="compositionally biased region" description="Polar residues" evidence="1">
    <location>
        <begin position="1152"/>
        <end position="1196"/>
    </location>
</feature>
<feature type="compositionally biased region" description="Basic residues" evidence="1">
    <location>
        <begin position="1236"/>
        <end position="1247"/>
    </location>
</feature>
<dbReference type="EMBL" id="JAFDVH010000011">
    <property type="protein sequence ID" value="KAG7468241.1"/>
    <property type="molecule type" value="Genomic_DNA"/>
</dbReference>
<feature type="compositionally biased region" description="Basic and acidic residues" evidence="1">
    <location>
        <begin position="637"/>
        <end position="662"/>
    </location>
</feature>
<feature type="compositionally biased region" description="Basic and acidic residues" evidence="1">
    <location>
        <begin position="715"/>
        <end position="724"/>
    </location>
</feature>
<feature type="region of interest" description="Disordered" evidence="1">
    <location>
        <begin position="881"/>
        <end position="901"/>
    </location>
</feature>
<feature type="region of interest" description="Disordered" evidence="1">
    <location>
        <begin position="635"/>
        <end position="669"/>
    </location>
</feature>
<dbReference type="OrthoDB" id="9908305at2759"/>
<name>A0A9D3PY01_MEGAT</name>
<dbReference type="PANTHER" id="PTHR28422">
    <property type="entry name" value="SIMILAR TO HUMAN CHROMOSOME 15 OPEN READING FRAME 39"/>
    <property type="match status" value="1"/>
</dbReference>